<reference evidence="3" key="1">
    <citation type="submission" date="2020-03" db="EMBL/GenBank/DDBJ databases">
        <title>Solimonas marina sp. nov., isolated from deep seawater of the Pacific Ocean.</title>
        <authorList>
            <person name="Liu X."/>
            <person name="Lai Q."/>
            <person name="Sun F."/>
            <person name="Gai Y."/>
            <person name="Li G."/>
            <person name="Shao Z."/>
        </authorList>
    </citation>
    <scope>NUCLEOTIDE SEQUENCE</scope>
    <source>
        <strain evidence="3">C16B3</strain>
    </source>
</reference>
<evidence type="ECO:0000313" key="4">
    <source>
        <dbReference type="Proteomes" id="UP000653472"/>
    </source>
</evidence>
<name>A0A969W9T1_9GAMM</name>
<dbReference type="InterPro" id="IPR007110">
    <property type="entry name" value="Ig-like_dom"/>
</dbReference>
<dbReference type="AlphaFoldDB" id="A0A969W9T1"/>
<gene>
    <name evidence="3" type="ORF">G7Y82_07195</name>
</gene>
<dbReference type="Pfam" id="PF13927">
    <property type="entry name" value="Ig_3"/>
    <property type="match status" value="1"/>
</dbReference>
<dbReference type="Gene3D" id="2.60.40.10">
    <property type="entry name" value="Immunoglobulins"/>
    <property type="match status" value="1"/>
</dbReference>
<accession>A0A969W9T1</accession>
<keyword evidence="4" id="KW-1185">Reference proteome</keyword>
<dbReference type="SUPFAM" id="SSF48726">
    <property type="entry name" value="Immunoglobulin"/>
    <property type="match status" value="1"/>
</dbReference>
<dbReference type="PROSITE" id="PS50835">
    <property type="entry name" value="IG_LIKE"/>
    <property type="match status" value="1"/>
</dbReference>
<dbReference type="InterPro" id="IPR036179">
    <property type="entry name" value="Ig-like_dom_sf"/>
</dbReference>
<feature type="domain" description="Ig-like" evidence="2">
    <location>
        <begin position="41"/>
        <end position="122"/>
    </location>
</feature>
<dbReference type="PROSITE" id="PS51257">
    <property type="entry name" value="PROKAR_LIPOPROTEIN"/>
    <property type="match status" value="1"/>
</dbReference>
<dbReference type="EMBL" id="JAAVXB010000003">
    <property type="protein sequence ID" value="NKF22098.1"/>
    <property type="molecule type" value="Genomic_DNA"/>
</dbReference>
<dbReference type="InterPro" id="IPR003599">
    <property type="entry name" value="Ig_sub"/>
</dbReference>
<dbReference type="InterPro" id="IPR021889">
    <property type="entry name" value="DUF3500"/>
</dbReference>
<organism evidence="3 4">
    <name type="scientific">Solimonas marina</name>
    <dbReference type="NCBI Taxonomy" id="2714601"/>
    <lineage>
        <taxon>Bacteria</taxon>
        <taxon>Pseudomonadati</taxon>
        <taxon>Pseudomonadota</taxon>
        <taxon>Gammaproteobacteria</taxon>
        <taxon>Nevskiales</taxon>
        <taxon>Nevskiaceae</taxon>
        <taxon>Solimonas</taxon>
    </lineage>
</organism>
<dbReference type="RefSeq" id="WP_168147348.1">
    <property type="nucleotide sequence ID" value="NZ_JAAVXB010000003.1"/>
</dbReference>
<dbReference type="Pfam" id="PF12006">
    <property type="entry name" value="DUF3500"/>
    <property type="match status" value="1"/>
</dbReference>
<evidence type="ECO:0000256" key="1">
    <source>
        <dbReference type="SAM" id="SignalP"/>
    </source>
</evidence>
<comment type="caution">
    <text evidence="3">The sequence shown here is derived from an EMBL/GenBank/DDBJ whole genome shotgun (WGS) entry which is preliminary data.</text>
</comment>
<evidence type="ECO:0000259" key="2">
    <source>
        <dbReference type="PROSITE" id="PS50835"/>
    </source>
</evidence>
<keyword evidence="1" id="KW-0732">Signal</keyword>
<feature type="signal peptide" evidence="1">
    <location>
        <begin position="1"/>
        <end position="23"/>
    </location>
</feature>
<dbReference type="Proteomes" id="UP000653472">
    <property type="component" value="Unassembled WGS sequence"/>
</dbReference>
<proteinExistence type="predicted"/>
<dbReference type="SMART" id="SM00409">
    <property type="entry name" value="IG"/>
    <property type="match status" value="1"/>
</dbReference>
<dbReference type="PANTHER" id="PTHR37489">
    <property type="entry name" value="DUF3500 DOMAIN-CONTAINING PROTEIN"/>
    <property type="match status" value="1"/>
</dbReference>
<dbReference type="InterPro" id="IPR013783">
    <property type="entry name" value="Ig-like_fold"/>
</dbReference>
<feature type="chain" id="PRO_5037891488" evidence="1">
    <location>
        <begin position="24"/>
        <end position="486"/>
    </location>
</feature>
<dbReference type="PANTHER" id="PTHR37489:SF1">
    <property type="entry name" value="DUF3500 DOMAIN-CONTAINING PROTEIN"/>
    <property type="match status" value="1"/>
</dbReference>
<protein>
    <submittedName>
        <fullName evidence="3">DUF3500 domain-containing protein</fullName>
    </submittedName>
</protein>
<evidence type="ECO:0000313" key="3">
    <source>
        <dbReference type="EMBL" id="NKF22098.1"/>
    </source>
</evidence>
<sequence>MAIRFVRWSMVMLLVFGAAGLTACGGGSSSDSDSSSSDSAPTISTEPSSVSVAVGSSATFSVTASGGTLSYQWYKAGSAISSATSSSYTISSVTSDDAGSYYVVVTNSYGSTTSSTATLTVSDSTASCDTTYIDEVLTAIDTFESAIGSSLTATTQYDTSSYTTSQLNVYRTDWSNLPNTSYSRPGITLGDLSSSTQIEAFNTLAQTVLGDAGYEDFEGVLAADDYLGYTKNSNGYGAENYHVAFIGTPSETGMWTLMLGGHHMAYNITFNGGCAYPTPHHIGVEPRTSFSSNDHYASAYGTAVYDSGTYKVLDSKASAMVAIFSNLGSTLLKSAFLSGETFSDVLIGPVEGGTGSYSEVSSEFSAVEDSSERGVLVSELSTAQQAYVTAAIEQFVDDYDDTTAARLLEDYEDGYDSTYIAWANSSGTYSSSGPDVTSNETYMRIDGPRVWIEIACQNGVIISNQTHYHMMFRDKTYDYYNELSSD</sequence>